<evidence type="ECO:0000256" key="8">
    <source>
        <dbReference type="SAM" id="MobiDB-lite"/>
    </source>
</evidence>
<feature type="domain" description="Peptidase M14" evidence="10">
    <location>
        <begin position="134"/>
        <end position="451"/>
    </location>
</feature>
<feature type="compositionally biased region" description="Low complexity" evidence="8">
    <location>
        <begin position="260"/>
        <end position="278"/>
    </location>
</feature>
<evidence type="ECO:0000256" key="2">
    <source>
        <dbReference type="ARBA" id="ARBA00005988"/>
    </source>
</evidence>
<dbReference type="RefSeq" id="WP_394822272.1">
    <property type="nucleotide sequence ID" value="NZ_CP089984.1"/>
</dbReference>
<dbReference type="PROSITE" id="PS51257">
    <property type="entry name" value="PROKAR_LIPOPROTEIN"/>
    <property type="match status" value="1"/>
</dbReference>
<evidence type="ECO:0000256" key="4">
    <source>
        <dbReference type="ARBA" id="ARBA00022801"/>
    </source>
</evidence>
<evidence type="ECO:0000256" key="1">
    <source>
        <dbReference type="ARBA" id="ARBA00001947"/>
    </source>
</evidence>
<keyword evidence="5" id="KW-0862">Zinc</keyword>
<dbReference type="PRINTS" id="PR00765">
    <property type="entry name" value="CRBOXYPTASEA"/>
</dbReference>
<gene>
    <name evidence="11" type="ORF">LZC94_32975</name>
</gene>
<dbReference type="SMART" id="SM00631">
    <property type="entry name" value="Zn_pept"/>
    <property type="match status" value="1"/>
</dbReference>
<keyword evidence="12" id="KW-1185">Reference proteome</keyword>
<protein>
    <submittedName>
        <fullName evidence="11">M14 family metallopeptidase</fullName>
    </submittedName>
</protein>
<keyword evidence="6" id="KW-0482">Metalloprotease</keyword>
<dbReference type="Pfam" id="PF00246">
    <property type="entry name" value="Peptidase_M14"/>
    <property type="match status" value="1"/>
</dbReference>
<evidence type="ECO:0000256" key="7">
    <source>
        <dbReference type="PROSITE-ProRule" id="PRU01379"/>
    </source>
</evidence>
<evidence type="ECO:0000313" key="11">
    <source>
        <dbReference type="EMBL" id="WXB12651.1"/>
    </source>
</evidence>
<reference evidence="11 12" key="1">
    <citation type="submission" date="2021-12" db="EMBL/GenBank/DDBJ databases">
        <title>Discovery of the Pendulisporaceae a myxobacterial family with distinct sporulation behavior and unique specialized metabolism.</title>
        <authorList>
            <person name="Garcia R."/>
            <person name="Popoff A."/>
            <person name="Bader C.D."/>
            <person name="Loehr J."/>
            <person name="Walesch S."/>
            <person name="Walt C."/>
            <person name="Boldt J."/>
            <person name="Bunk B."/>
            <person name="Haeckl F.J.F.P.J."/>
            <person name="Gunesch A.P."/>
            <person name="Birkelbach J."/>
            <person name="Nuebel U."/>
            <person name="Pietschmann T."/>
            <person name="Bach T."/>
            <person name="Mueller R."/>
        </authorList>
    </citation>
    <scope>NUCLEOTIDE SEQUENCE [LARGE SCALE GENOMIC DNA]</scope>
    <source>
        <strain evidence="11 12">MSr11954</strain>
    </source>
</reference>
<dbReference type="InterPro" id="IPR000834">
    <property type="entry name" value="Peptidase_M14"/>
</dbReference>
<evidence type="ECO:0000256" key="6">
    <source>
        <dbReference type="ARBA" id="ARBA00023049"/>
    </source>
</evidence>
<sequence length="574" mass="60853">MQLRTIRRKSVLALSALLGLASTMVLVAGCSSDGAAAPEAPAEASAARGDLLVTHVYYKDQADLQRMVDETDLDVLEEVNAEEGWVAVLIEDAKQYDDLIAQGYRVDIVERESAAARKKTQSMEALAGIPGYSCYRTVEETNTAINTLVSDHPTLAKVVTIGKSWKKVQNSSQGYDLRVLKVTNSAIAGPKPVFFLMGAIHAREYTTAETALRFAEQMVNGYGTDADATWLLDHYELHVLPQTNPDGRKIAEQGYYQRKNGNNSNGGSCSNPPQSSNQYGTDLNRNSSYKYATGGSSSQACAETYRGPSAASEPETRAVQDYIASIFPDQRGPNTSDPAPSTATGVLITLHSYAQKVLYPWGWSASAPPNAAGLATLGRKLGFLNGYSACQVAASGCMYVASGGTDDWSYGELGVASYTIEMGTAFFESCSSFTSTVAPGNLAALRYAFKAARRPYQTPSGPDSLEVVASPSTVTAGAKVTLTAKAIDGRYSSTSEATQNIAAARYSVGAPSWVSGTTTVAMSASDGAFNAKTESVTASIDTSGWQTGRHIVLVESQDASGNWGVPSAVFINVQ</sequence>
<comment type="cofactor">
    <cofactor evidence="1">
        <name>Zn(2+)</name>
        <dbReference type="ChEBI" id="CHEBI:29105"/>
    </cofactor>
</comment>
<feature type="chain" id="PRO_5045899386" evidence="9">
    <location>
        <begin position="28"/>
        <end position="574"/>
    </location>
</feature>
<evidence type="ECO:0000256" key="3">
    <source>
        <dbReference type="ARBA" id="ARBA00022670"/>
    </source>
</evidence>
<comment type="similarity">
    <text evidence="2 7">Belongs to the peptidase M14 family.</text>
</comment>
<keyword evidence="4" id="KW-0378">Hydrolase</keyword>
<evidence type="ECO:0000259" key="10">
    <source>
        <dbReference type="PROSITE" id="PS52035"/>
    </source>
</evidence>
<dbReference type="PROSITE" id="PS52035">
    <property type="entry name" value="PEPTIDASE_M14"/>
    <property type="match status" value="1"/>
</dbReference>
<feature type="active site" description="Proton donor/acceptor" evidence="7">
    <location>
        <position position="421"/>
    </location>
</feature>
<organism evidence="11 12">
    <name type="scientific">Pendulispora albinea</name>
    <dbReference type="NCBI Taxonomy" id="2741071"/>
    <lineage>
        <taxon>Bacteria</taxon>
        <taxon>Pseudomonadati</taxon>
        <taxon>Myxococcota</taxon>
        <taxon>Myxococcia</taxon>
        <taxon>Myxococcales</taxon>
        <taxon>Sorangiineae</taxon>
        <taxon>Pendulisporaceae</taxon>
        <taxon>Pendulispora</taxon>
    </lineage>
</organism>
<dbReference type="CDD" id="cd06226">
    <property type="entry name" value="M14_CPT_like"/>
    <property type="match status" value="1"/>
</dbReference>
<evidence type="ECO:0000256" key="5">
    <source>
        <dbReference type="ARBA" id="ARBA00022833"/>
    </source>
</evidence>
<dbReference type="EMBL" id="CP089984">
    <property type="protein sequence ID" value="WXB12651.1"/>
    <property type="molecule type" value="Genomic_DNA"/>
</dbReference>
<proteinExistence type="inferred from homology"/>
<accession>A0ABZ2LP13</accession>
<feature type="signal peptide" evidence="9">
    <location>
        <begin position="1"/>
        <end position="27"/>
    </location>
</feature>
<feature type="compositionally biased region" description="Polar residues" evidence="8">
    <location>
        <begin position="279"/>
        <end position="288"/>
    </location>
</feature>
<dbReference type="PANTHER" id="PTHR11705">
    <property type="entry name" value="PROTEASE FAMILY M14 CARBOXYPEPTIDASE A,B"/>
    <property type="match status" value="1"/>
</dbReference>
<dbReference type="Proteomes" id="UP001370348">
    <property type="component" value="Chromosome"/>
</dbReference>
<dbReference type="Gene3D" id="3.40.630.10">
    <property type="entry name" value="Zn peptidases"/>
    <property type="match status" value="1"/>
</dbReference>
<evidence type="ECO:0000256" key="9">
    <source>
        <dbReference type="SAM" id="SignalP"/>
    </source>
</evidence>
<name>A0ABZ2LP13_9BACT</name>
<evidence type="ECO:0000313" key="12">
    <source>
        <dbReference type="Proteomes" id="UP001370348"/>
    </source>
</evidence>
<dbReference type="PANTHER" id="PTHR11705:SF143">
    <property type="entry name" value="SLL0236 PROTEIN"/>
    <property type="match status" value="1"/>
</dbReference>
<keyword evidence="3" id="KW-0645">Protease</keyword>
<keyword evidence="9" id="KW-0732">Signal</keyword>
<feature type="region of interest" description="Disordered" evidence="8">
    <location>
        <begin position="257"/>
        <end position="288"/>
    </location>
</feature>
<dbReference type="SUPFAM" id="SSF53187">
    <property type="entry name" value="Zn-dependent exopeptidases"/>
    <property type="match status" value="1"/>
</dbReference>